<name>A0A5M7BFH7_9FLAO</name>
<feature type="transmembrane region" description="Helical" evidence="1">
    <location>
        <begin position="56"/>
        <end position="75"/>
    </location>
</feature>
<dbReference type="AlphaFoldDB" id="A0A5M7BFH7"/>
<dbReference type="Proteomes" id="UP000322315">
    <property type="component" value="Unassembled WGS sequence"/>
</dbReference>
<dbReference type="EMBL" id="VWRS01000001">
    <property type="protein sequence ID" value="KAA5827277.1"/>
    <property type="molecule type" value="Genomic_DNA"/>
</dbReference>
<dbReference type="OrthoDB" id="1200950at2"/>
<keyword evidence="1" id="KW-0812">Transmembrane</keyword>
<gene>
    <name evidence="2" type="ORF">F2B50_00075</name>
    <name evidence="3" type="ORF">FPF71_00075</name>
</gene>
<reference evidence="2 5" key="1">
    <citation type="journal article" date="2015" name="Int. J. Syst. Evol. Microbiol.">
        <title>Algibacter amylolyticus sp. nov., isolated from intertidal sediment.</title>
        <authorList>
            <person name="Zhang D.C."/>
            <person name="Wu J."/>
            <person name="Neuner K."/>
            <person name="Yao J."/>
            <person name="Margesin R."/>
        </authorList>
    </citation>
    <scope>NUCLEOTIDE SEQUENCE [LARGE SCALE GENOMIC DNA]</scope>
    <source>
        <strain evidence="2 5">RU-4-M-4</strain>
    </source>
</reference>
<sequence length="180" mass="21496">MDKTLTYIERQKPLWLRISAAILFTIVAGLIFHFVITMDFSLEERHFYGHFDYFQTIFILLFLAIYFSYTVNCYFDFGTKLFKREKTIGIFRYGRWKPLPDLDYVSLFAVNANTFEINLWHSKNKHWDLYEKYDFKDAFTIAYELSELLDISLLDATIPGDFKWVDKKATMESGNMVYVN</sequence>
<dbReference type="RefSeq" id="WP_144114631.1">
    <property type="nucleotide sequence ID" value="NZ_JACHGE010000001.1"/>
</dbReference>
<comment type="caution">
    <text evidence="2">The sequence shown here is derived from an EMBL/GenBank/DDBJ whole genome shotgun (WGS) entry which is preliminary data.</text>
</comment>
<reference evidence="3 4" key="2">
    <citation type="submission" date="2019-07" db="EMBL/GenBank/DDBJ databases">
        <title>Algibacter marinivivus sp. nov., isolated from the surface of a marine red alga.</title>
        <authorList>
            <person name="Zhong X."/>
            <person name="Xu W."/>
            <person name="Zhang Y."/>
            <person name="Zhang Q."/>
            <person name="Du Z."/>
        </authorList>
    </citation>
    <scope>NUCLEOTIDE SEQUENCE [LARGE SCALE GENOMIC DNA]</scope>
    <source>
        <strain evidence="3 4">RU-4-M-4</strain>
    </source>
</reference>
<organism evidence="2 5">
    <name type="scientific">Algibacter amylolyticus</name>
    <dbReference type="NCBI Taxonomy" id="1608400"/>
    <lineage>
        <taxon>Bacteria</taxon>
        <taxon>Pseudomonadati</taxon>
        <taxon>Bacteroidota</taxon>
        <taxon>Flavobacteriia</taxon>
        <taxon>Flavobacteriales</taxon>
        <taxon>Flavobacteriaceae</taxon>
        <taxon>Algibacter</taxon>
    </lineage>
</organism>
<keyword evidence="1" id="KW-0472">Membrane</keyword>
<evidence type="ECO:0000313" key="2">
    <source>
        <dbReference type="EMBL" id="KAA5827277.1"/>
    </source>
</evidence>
<evidence type="ECO:0000256" key="1">
    <source>
        <dbReference type="SAM" id="Phobius"/>
    </source>
</evidence>
<protein>
    <submittedName>
        <fullName evidence="2">Uncharacterized protein</fullName>
    </submittedName>
</protein>
<keyword evidence="1" id="KW-1133">Transmembrane helix</keyword>
<evidence type="ECO:0000313" key="4">
    <source>
        <dbReference type="Proteomes" id="UP000315145"/>
    </source>
</evidence>
<dbReference type="Proteomes" id="UP000315145">
    <property type="component" value="Unassembled WGS sequence"/>
</dbReference>
<feature type="transmembrane region" description="Helical" evidence="1">
    <location>
        <begin position="14"/>
        <end position="36"/>
    </location>
</feature>
<evidence type="ECO:0000313" key="3">
    <source>
        <dbReference type="EMBL" id="TSJ81522.1"/>
    </source>
</evidence>
<reference evidence="2" key="3">
    <citation type="submission" date="2019-09" db="EMBL/GenBank/DDBJ databases">
        <authorList>
            <person name="Zhang D.-C."/>
        </authorList>
    </citation>
    <scope>NUCLEOTIDE SEQUENCE</scope>
    <source>
        <strain evidence="2">RU-4-M-4</strain>
    </source>
</reference>
<evidence type="ECO:0000313" key="5">
    <source>
        <dbReference type="Proteomes" id="UP000322315"/>
    </source>
</evidence>
<proteinExistence type="predicted"/>
<keyword evidence="4" id="KW-1185">Reference proteome</keyword>
<dbReference type="EMBL" id="VMBF01000001">
    <property type="protein sequence ID" value="TSJ81522.1"/>
    <property type="molecule type" value="Genomic_DNA"/>
</dbReference>
<accession>A0A5M7BFH7</accession>